<evidence type="ECO:0000313" key="2">
    <source>
        <dbReference type="EMBL" id="QDO93313.1"/>
    </source>
</evidence>
<accession>A0A516GP86</accession>
<feature type="transmembrane region" description="Helical" evidence="1">
    <location>
        <begin position="35"/>
        <end position="57"/>
    </location>
</feature>
<gene>
    <name evidence="2" type="ORF">FNB79_04775</name>
</gene>
<proteinExistence type="predicted"/>
<protein>
    <recommendedName>
        <fullName evidence="4">Magnesium citrate secondary transporter</fullName>
    </recommendedName>
</protein>
<evidence type="ECO:0000256" key="1">
    <source>
        <dbReference type="SAM" id="Phobius"/>
    </source>
</evidence>
<dbReference type="EMBL" id="CP041637">
    <property type="protein sequence ID" value="QDO93313.1"/>
    <property type="molecule type" value="Genomic_DNA"/>
</dbReference>
<feature type="transmembrane region" description="Helical" evidence="1">
    <location>
        <begin position="7"/>
        <end position="29"/>
    </location>
</feature>
<evidence type="ECO:0008006" key="4">
    <source>
        <dbReference type="Google" id="ProtNLM"/>
    </source>
</evidence>
<dbReference type="OrthoDB" id="1447802at2"/>
<dbReference type="Proteomes" id="UP000319209">
    <property type="component" value="Chromosome"/>
</dbReference>
<feature type="transmembrane region" description="Helical" evidence="1">
    <location>
        <begin position="93"/>
        <end position="112"/>
    </location>
</feature>
<keyword evidence="1" id="KW-0812">Transmembrane</keyword>
<keyword evidence="3" id="KW-1185">Reference proteome</keyword>
<keyword evidence="1" id="KW-1133">Transmembrane helix</keyword>
<keyword evidence="1" id="KW-0472">Membrane</keyword>
<organism evidence="2 3">
    <name type="scientific">Formosa sediminum</name>
    <dbReference type="NCBI Taxonomy" id="2594004"/>
    <lineage>
        <taxon>Bacteria</taxon>
        <taxon>Pseudomonadati</taxon>
        <taxon>Bacteroidota</taxon>
        <taxon>Flavobacteriia</taxon>
        <taxon>Flavobacteriales</taxon>
        <taxon>Flavobacteriaceae</taxon>
        <taxon>Formosa</taxon>
    </lineage>
</organism>
<dbReference type="AlphaFoldDB" id="A0A516GP86"/>
<dbReference type="KEGG" id="fop:FNB79_04775"/>
<reference evidence="2 3" key="1">
    <citation type="submission" date="2019-07" db="EMBL/GenBank/DDBJ databases">
        <title>Genome sequencing for Formosa sp. PS13.</title>
        <authorList>
            <person name="Park S.-J."/>
        </authorList>
    </citation>
    <scope>NUCLEOTIDE SEQUENCE [LARGE SCALE GENOMIC DNA]</scope>
    <source>
        <strain evidence="2 3">PS13</strain>
    </source>
</reference>
<name>A0A516GP86_9FLAO</name>
<evidence type="ECO:0000313" key="3">
    <source>
        <dbReference type="Proteomes" id="UP000319209"/>
    </source>
</evidence>
<sequence>MNILKHPVFIAGLVVASSIYSASILNLPLPNWITFYVNDALCMPLVLSICLIGVRLIKADQDRYLPLLPIVLLTLFYALVFERWLPKSNPRYTADWVDVALYCLGSLLFFIFQRKLY</sequence>
<feature type="transmembrane region" description="Helical" evidence="1">
    <location>
        <begin position="64"/>
        <end position="81"/>
    </location>
</feature>